<keyword evidence="2 4" id="KW-0560">Oxidoreductase</keyword>
<evidence type="ECO:0000313" key="8">
    <source>
        <dbReference type="Proteomes" id="UP001163882"/>
    </source>
</evidence>
<gene>
    <name evidence="7" type="ORF">OF122_06705</name>
</gene>
<dbReference type="PROSITE" id="PS00670">
    <property type="entry name" value="D_2_HYDROXYACID_DH_2"/>
    <property type="match status" value="1"/>
</dbReference>
<evidence type="ECO:0000313" key="7">
    <source>
        <dbReference type="EMBL" id="UYQ73444.1"/>
    </source>
</evidence>
<dbReference type="SUPFAM" id="SSF51735">
    <property type="entry name" value="NAD(P)-binding Rossmann-fold domains"/>
    <property type="match status" value="1"/>
</dbReference>
<proteinExistence type="inferred from homology"/>
<dbReference type="InterPro" id="IPR036291">
    <property type="entry name" value="NAD(P)-bd_dom_sf"/>
</dbReference>
<name>A0ABY6IS55_9HYPH</name>
<feature type="domain" description="D-isomer specific 2-hydroxyacid dehydrogenase NAD-binding" evidence="6">
    <location>
        <begin position="106"/>
        <end position="303"/>
    </location>
</feature>
<dbReference type="InterPro" id="IPR006139">
    <property type="entry name" value="D-isomer_2_OHA_DH_cat_dom"/>
</dbReference>
<dbReference type="RefSeq" id="WP_264227029.1">
    <property type="nucleotide sequence ID" value="NZ_CP107716.1"/>
</dbReference>
<reference evidence="7" key="1">
    <citation type="submission" date="2022-10" db="EMBL/GenBank/DDBJ databases">
        <title>YIM 151497 complete genome.</title>
        <authorList>
            <person name="Chen X."/>
        </authorList>
    </citation>
    <scope>NUCLEOTIDE SEQUENCE</scope>
    <source>
        <strain evidence="7">YIM 151497</strain>
    </source>
</reference>
<evidence type="ECO:0000256" key="4">
    <source>
        <dbReference type="RuleBase" id="RU003719"/>
    </source>
</evidence>
<accession>A0ABY6IS55</accession>
<dbReference type="SUPFAM" id="SSF52283">
    <property type="entry name" value="Formate/glycerate dehydrogenase catalytic domain-like"/>
    <property type="match status" value="1"/>
</dbReference>
<dbReference type="Pfam" id="PF00389">
    <property type="entry name" value="2-Hacid_dh"/>
    <property type="match status" value="1"/>
</dbReference>
<dbReference type="Gene3D" id="3.40.50.720">
    <property type="entry name" value="NAD(P)-binding Rossmann-like Domain"/>
    <property type="match status" value="2"/>
</dbReference>
<evidence type="ECO:0000259" key="6">
    <source>
        <dbReference type="Pfam" id="PF02826"/>
    </source>
</evidence>
<dbReference type="PROSITE" id="PS00065">
    <property type="entry name" value="D_2_HYDROXYACID_DH_1"/>
    <property type="match status" value="1"/>
</dbReference>
<dbReference type="EMBL" id="CP107716">
    <property type="protein sequence ID" value="UYQ73444.1"/>
    <property type="molecule type" value="Genomic_DNA"/>
</dbReference>
<dbReference type="InterPro" id="IPR058205">
    <property type="entry name" value="D-LDH-like"/>
</dbReference>
<dbReference type="InterPro" id="IPR006140">
    <property type="entry name" value="D-isomer_DH_NAD-bd"/>
</dbReference>
<sequence>MKIAVFEAEDWEEAACAGLRPAHEVRCTRHALNRTTAGDYADAEVVSPFIASKIDADVLERLPALKLVATRSTGFDHIDLGACRRRGVIVANVPDYGDSTVAEHAFALLLAVARNIVESVEHTRRGGFSMARTRGFELHGKVMGVIGTGRIGRRAIEIAKGFGMTVIAHDRHEDHEAASRLAFSYAALRAVLEQADVISLHVPSLPETAGLIGDAAFAAMKEGAILINTSRGNVVDTEALVRALAEGKLRAAGLDVLPQEPLIREEAEIFRQQRSLDAPDLKALVANHVLLRFPNVLVTPHNAYNTDQALRRIIDTTLANISSFAAGNAINIVEGE</sequence>
<dbReference type="PANTHER" id="PTHR43026">
    <property type="entry name" value="2-HYDROXYACID DEHYDROGENASE HOMOLOG 1-RELATED"/>
    <property type="match status" value="1"/>
</dbReference>
<dbReference type="Pfam" id="PF02826">
    <property type="entry name" value="2-Hacid_dh_C"/>
    <property type="match status" value="1"/>
</dbReference>
<evidence type="ECO:0000256" key="1">
    <source>
        <dbReference type="ARBA" id="ARBA00005854"/>
    </source>
</evidence>
<feature type="domain" description="D-isomer specific 2-hydroxyacid dehydrogenase catalytic" evidence="5">
    <location>
        <begin position="15"/>
        <end position="331"/>
    </location>
</feature>
<keyword evidence="3" id="KW-0520">NAD</keyword>
<dbReference type="Proteomes" id="UP001163882">
    <property type="component" value="Chromosome"/>
</dbReference>
<evidence type="ECO:0000256" key="2">
    <source>
        <dbReference type="ARBA" id="ARBA00023002"/>
    </source>
</evidence>
<dbReference type="CDD" id="cd12187">
    <property type="entry name" value="LDH_like_1"/>
    <property type="match status" value="1"/>
</dbReference>
<evidence type="ECO:0000256" key="3">
    <source>
        <dbReference type="ARBA" id="ARBA00023027"/>
    </source>
</evidence>
<comment type="similarity">
    <text evidence="1 4">Belongs to the D-isomer specific 2-hydroxyacid dehydrogenase family.</text>
</comment>
<keyword evidence="8" id="KW-1185">Reference proteome</keyword>
<protein>
    <submittedName>
        <fullName evidence="7">Hydroxyacid dehydrogenase</fullName>
    </submittedName>
</protein>
<dbReference type="InterPro" id="IPR029752">
    <property type="entry name" value="D-isomer_DH_CS1"/>
</dbReference>
<dbReference type="InterPro" id="IPR029753">
    <property type="entry name" value="D-isomer_DH_CS"/>
</dbReference>
<dbReference type="PROSITE" id="PS00671">
    <property type="entry name" value="D_2_HYDROXYACID_DH_3"/>
    <property type="match status" value="1"/>
</dbReference>
<dbReference type="PANTHER" id="PTHR43026:SF1">
    <property type="entry name" value="2-HYDROXYACID DEHYDROGENASE HOMOLOG 1-RELATED"/>
    <property type="match status" value="1"/>
</dbReference>
<evidence type="ECO:0000259" key="5">
    <source>
        <dbReference type="Pfam" id="PF00389"/>
    </source>
</evidence>
<organism evidence="7 8">
    <name type="scientific">Pelagibacterium flavum</name>
    <dbReference type="NCBI Taxonomy" id="2984530"/>
    <lineage>
        <taxon>Bacteria</taxon>
        <taxon>Pseudomonadati</taxon>
        <taxon>Pseudomonadota</taxon>
        <taxon>Alphaproteobacteria</taxon>
        <taxon>Hyphomicrobiales</taxon>
        <taxon>Devosiaceae</taxon>
        <taxon>Pelagibacterium</taxon>
    </lineage>
</organism>